<reference evidence="1 2" key="1">
    <citation type="submission" date="2014-06" db="EMBL/GenBank/DDBJ databases">
        <title>Whole Genome Sequences of Three Symbiotic Endozoicomonas Bacteria.</title>
        <authorList>
            <person name="Neave M.J."/>
            <person name="Apprill A."/>
            <person name="Voolstra C.R."/>
        </authorList>
    </citation>
    <scope>NUCLEOTIDE SEQUENCE [LARGE SCALE GENOMIC DNA]</scope>
    <source>
        <strain evidence="1 2">DSM 22380</strain>
    </source>
</reference>
<dbReference type="Proteomes" id="UP000027997">
    <property type="component" value="Unassembled WGS sequence"/>
</dbReference>
<proteinExistence type="predicted"/>
<sequence length="68" mass="8109">MGKICHYLCLTCALEENHQPAWDKPFWLGKSRLAGFSLCLSIIISNKWYYLTEQKLSKKDKRHDLYQF</sequence>
<dbReference type="EMBL" id="JOJP01000001">
    <property type="protein sequence ID" value="KEI72591.1"/>
    <property type="molecule type" value="Genomic_DNA"/>
</dbReference>
<name>A0A081KEL5_9GAMM</name>
<dbReference type="AlphaFoldDB" id="A0A081KEL5"/>
<evidence type="ECO:0000313" key="2">
    <source>
        <dbReference type="Proteomes" id="UP000027997"/>
    </source>
</evidence>
<gene>
    <name evidence="1" type="ORF">GV64_19310</name>
</gene>
<organism evidence="1 2">
    <name type="scientific">Endozoicomonas elysicola</name>
    <dbReference type="NCBI Taxonomy" id="305900"/>
    <lineage>
        <taxon>Bacteria</taxon>
        <taxon>Pseudomonadati</taxon>
        <taxon>Pseudomonadota</taxon>
        <taxon>Gammaproteobacteria</taxon>
        <taxon>Oceanospirillales</taxon>
        <taxon>Endozoicomonadaceae</taxon>
        <taxon>Endozoicomonas</taxon>
    </lineage>
</organism>
<keyword evidence="2" id="KW-1185">Reference proteome</keyword>
<evidence type="ECO:0000313" key="1">
    <source>
        <dbReference type="EMBL" id="KEI72591.1"/>
    </source>
</evidence>
<protein>
    <submittedName>
        <fullName evidence="1">Uncharacterized protein</fullName>
    </submittedName>
</protein>
<comment type="caution">
    <text evidence="1">The sequence shown here is derived from an EMBL/GenBank/DDBJ whole genome shotgun (WGS) entry which is preliminary data.</text>
</comment>
<accession>A0A081KEL5</accession>